<keyword evidence="2" id="KW-1185">Reference proteome</keyword>
<evidence type="ECO:0008006" key="3">
    <source>
        <dbReference type="Google" id="ProtNLM"/>
    </source>
</evidence>
<reference evidence="1" key="1">
    <citation type="submission" date="2023-10" db="EMBL/GenBank/DDBJ databases">
        <authorList>
            <person name="Chen Y."/>
            <person name="Shah S."/>
            <person name="Dougan E. K."/>
            <person name="Thang M."/>
            <person name="Chan C."/>
        </authorList>
    </citation>
    <scope>NUCLEOTIDE SEQUENCE [LARGE SCALE GENOMIC DNA]</scope>
</reference>
<dbReference type="Proteomes" id="UP001189429">
    <property type="component" value="Unassembled WGS sequence"/>
</dbReference>
<name>A0ABN9QUA9_9DINO</name>
<organism evidence="1 2">
    <name type="scientific">Prorocentrum cordatum</name>
    <dbReference type="NCBI Taxonomy" id="2364126"/>
    <lineage>
        <taxon>Eukaryota</taxon>
        <taxon>Sar</taxon>
        <taxon>Alveolata</taxon>
        <taxon>Dinophyceae</taxon>
        <taxon>Prorocentrales</taxon>
        <taxon>Prorocentraceae</taxon>
        <taxon>Prorocentrum</taxon>
    </lineage>
</organism>
<comment type="caution">
    <text evidence="1">The sequence shown here is derived from an EMBL/GenBank/DDBJ whole genome shotgun (WGS) entry which is preliminary data.</text>
</comment>
<evidence type="ECO:0000313" key="1">
    <source>
        <dbReference type="EMBL" id="CAK0809171.1"/>
    </source>
</evidence>
<accession>A0ABN9QUA9</accession>
<proteinExistence type="predicted"/>
<evidence type="ECO:0000313" key="2">
    <source>
        <dbReference type="Proteomes" id="UP001189429"/>
    </source>
</evidence>
<sequence>MFGGAPADVTPQNCLADLCSSCPLYTSGRGALASYCKGKDWQAHVLIPLAEAAALRRDLGLRRPCIDPKLRHPAICGVFIAALRGRGRRRRFFSSGDISNAVYAMQLPEGLCEYFSMPPARAGLAGVFALDGVAVRKSDWLLPELAVLPMGCSWAFYAGPRPQPRIRLGSRRPASGAAYVDDYLVAAWQRAKVRAVTGKVERGLASPGIVAHEQVDATRQACFVGLDLDGEVVVVHCVWVTLLNGCSLAIYDAVCALFVVFAEAEWRGEVAASDASSLGRGICRRCCAPGGVAEVGRADERWRCLFEDSARPRHPMLGSARAAAALRDPGRLPSEEAKDWGKSFGEVDPVLLAGGGWAVARSLPGRDAFDVYRAEGLAVSSALWRRHRVAGAFGKRVARLVDNASLAFGMGAGRGASAQQRSLVALQGAGTGVLAAPASAAAAARQCEALRGGLLVSLAYLEQRSIGEPARADCRRRAGAFIARCSELHLGWSDWRQLGAIVVTYFDFLYFQVYGGDDASRLLAGVLWRARTPPPWLAVAAMAGVLPGRGQIEQAIAMILGAACYLRPSECDLLPAMQVVARVAGAARGRCFAALMLRPAELGRLGKTGLWDFAIASDAAGAQAAGRVARVVLPAGAPGGCMRGAASALGLTDFPAPARGLRRGEASGDHLAKGRQALEMQQRGGWAADENYCRWAKQARIITELQRARARVVAIGQEVGAALPVISLGGAPAPAQSRTSLAP</sequence>
<dbReference type="EMBL" id="CAUYUJ010004335">
    <property type="protein sequence ID" value="CAK0809171.1"/>
    <property type="molecule type" value="Genomic_DNA"/>
</dbReference>
<protein>
    <recommendedName>
        <fullName evidence="3">Anaphase-promoting complex subunit 1</fullName>
    </recommendedName>
</protein>
<gene>
    <name evidence="1" type="ORF">PCOR1329_LOCUS14489</name>
</gene>